<dbReference type="Proteomes" id="UP001142374">
    <property type="component" value="Unassembled WGS sequence"/>
</dbReference>
<accession>A0A9X2RQA5</accession>
<dbReference type="AlphaFoldDB" id="A0A9X2RQA5"/>
<dbReference type="RefSeq" id="WP_168096760.1">
    <property type="nucleotide sequence ID" value="NZ_JAATER010000792.1"/>
</dbReference>
<proteinExistence type="predicted"/>
<keyword evidence="2" id="KW-1185">Reference proteome</keyword>
<comment type="caution">
    <text evidence="1">The sequence shown here is derived from an EMBL/GenBank/DDBJ whole genome shotgun (WGS) entry which is preliminary data.</text>
</comment>
<organism evidence="1 2">
    <name type="scientific">Streptomyces telluris</name>
    <dbReference type="NCBI Taxonomy" id="2720021"/>
    <lineage>
        <taxon>Bacteria</taxon>
        <taxon>Bacillati</taxon>
        <taxon>Actinomycetota</taxon>
        <taxon>Actinomycetes</taxon>
        <taxon>Kitasatosporales</taxon>
        <taxon>Streptomycetaceae</taxon>
        <taxon>Streptomyces</taxon>
    </lineage>
</organism>
<evidence type="ECO:0000313" key="2">
    <source>
        <dbReference type="Proteomes" id="UP001142374"/>
    </source>
</evidence>
<dbReference type="EMBL" id="JANIID010000018">
    <property type="protein sequence ID" value="MCQ8772095.1"/>
    <property type="molecule type" value="Genomic_DNA"/>
</dbReference>
<evidence type="ECO:0000313" key="1">
    <source>
        <dbReference type="EMBL" id="MCQ8772095.1"/>
    </source>
</evidence>
<reference evidence="1" key="1">
    <citation type="submission" date="2022-06" db="EMBL/GenBank/DDBJ databases">
        <title>WGS of actinobacteria.</title>
        <authorList>
            <person name="Thawai C."/>
        </authorList>
    </citation>
    <scope>NUCLEOTIDE SEQUENCE</scope>
    <source>
        <strain evidence="1">AA8</strain>
    </source>
</reference>
<name>A0A9X2RQA5_9ACTN</name>
<gene>
    <name evidence="1" type="ORF">NQU55_20300</name>
</gene>
<protein>
    <submittedName>
        <fullName evidence="1">Uncharacterized protein</fullName>
    </submittedName>
</protein>
<sequence>MSRRPIEPVGEKPSDGPVTKAVFAQHTVEVWAELHPAGTVQDLLEYLRTDAASAADAYVAADVKRYPASEFEEAQAFAREYLRRFNYRDGVRRRIQFGSSAAAT</sequence>